<sequence>MPPNYPSDPPSSHRAGLTGGYGKAHRWRHRRSPPPLFPPLSPRMALGAWDGRAAHEGRRGGRVGATGRRTTAAVAWYTTAGTAHGSGAGSPVCKGMEELGNITKLEKQRHHVIGQYVVGQKWTGA</sequence>
<organism evidence="2">
    <name type="scientific">Oryza sativa subsp. japonica</name>
    <name type="common">Rice</name>
    <dbReference type="NCBI Taxonomy" id="39947"/>
    <lineage>
        <taxon>Eukaryota</taxon>
        <taxon>Viridiplantae</taxon>
        <taxon>Streptophyta</taxon>
        <taxon>Embryophyta</taxon>
        <taxon>Tracheophyta</taxon>
        <taxon>Spermatophyta</taxon>
        <taxon>Magnoliopsida</taxon>
        <taxon>Liliopsida</taxon>
        <taxon>Poales</taxon>
        <taxon>Poaceae</taxon>
        <taxon>BOP clade</taxon>
        <taxon>Oryzoideae</taxon>
        <taxon>Oryzeae</taxon>
        <taxon>Oryzinae</taxon>
        <taxon>Oryza</taxon>
        <taxon>Oryza sativa</taxon>
    </lineage>
</organism>
<dbReference type="EMBL" id="AP004360">
    <property type="protein sequence ID" value="BAD88209.1"/>
    <property type="molecule type" value="Genomic_DNA"/>
</dbReference>
<proteinExistence type="predicted"/>
<feature type="compositionally biased region" description="Basic residues" evidence="1">
    <location>
        <begin position="23"/>
        <end position="32"/>
    </location>
</feature>
<name>Q5JJZ4_ORYSJ</name>
<evidence type="ECO:0000313" key="2">
    <source>
        <dbReference type="EMBL" id="BAD88209.1"/>
    </source>
</evidence>
<dbReference type="Proteomes" id="UP000817658">
    <property type="component" value="Chromosome 1"/>
</dbReference>
<feature type="region of interest" description="Disordered" evidence="1">
    <location>
        <begin position="1"/>
        <end position="41"/>
    </location>
</feature>
<dbReference type="AlphaFoldDB" id="Q5JJZ4"/>
<protein>
    <submittedName>
        <fullName evidence="2">Uncharacterized protein</fullName>
    </submittedName>
</protein>
<accession>Q5JJZ4</accession>
<evidence type="ECO:0000256" key="1">
    <source>
        <dbReference type="SAM" id="MobiDB-lite"/>
    </source>
</evidence>
<reference evidence="2" key="1">
    <citation type="journal article" date="2002" name="Nature">
        <title>The genome sequence and structure of rice chromosome 1.</title>
        <authorList>
            <person name="Sasaki T."/>
            <person name="Matsumoto T."/>
            <person name="Yamamoto K."/>
            <person name="Sakata K."/>
            <person name="Baba T."/>
            <person name="Katayose Y."/>
            <person name="Wu J."/>
            <person name="Niimura Y."/>
            <person name="Cheng Z."/>
            <person name="Nagamura Y."/>
            <person name="Antonio B.A."/>
            <person name="Kanamori H."/>
            <person name="Hosokawa S."/>
            <person name="Masukawa M."/>
            <person name="Arikawa K."/>
            <person name="Chiden Y."/>
            <person name="Hayashi M."/>
            <person name="Okamoto M."/>
            <person name="Ando T."/>
            <person name="Aoki H."/>
            <person name="Arita K."/>
            <person name="Hamada M."/>
            <person name="Harada C."/>
            <person name="Hijishita S."/>
            <person name="Honda M."/>
            <person name="Ichikawa Y."/>
            <person name="Idonuma A."/>
            <person name="Iijima M."/>
            <person name="Ikeda M."/>
            <person name="Ikeno M."/>
            <person name="Itoh S."/>
            <person name="Itoh T."/>
            <person name="Itoh Y."/>
            <person name="Itoh Y."/>
            <person name="Iwabuchi A."/>
            <person name="Kamiya K."/>
            <person name="Karasawa W."/>
            <person name="Katagiri S."/>
            <person name="Kikuta A."/>
            <person name="Kobayashi N."/>
            <person name="Kono I."/>
            <person name="Machita K."/>
            <person name="Maehara T."/>
            <person name="Mizuno H."/>
            <person name="Mizubayashi T."/>
            <person name="Mukai Y."/>
            <person name="Nagasaki H."/>
            <person name="Nakashima M."/>
            <person name="Nakama Y."/>
            <person name="Nakamichi Y."/>
            <person name="Nakamura M."/>
            <person name="Namiki N."/>
            <person name="Negishi M."/>
            <person name="Ohta I."/>
            <person name="Ono N."/>
            <person name="Saji S."/>
            <person name="Sakai K."/>
            <person name="Shibata M."/>
            <person name="Shimokawa T."/>
            <person name="Shomura A."/>
            <person name="Song J."/>
            <person name="Takazaki Y."/>
            <person name="Terasawa K."/>
            <person name="Tsuji K."/>
            <person name="Waki K."/>
            <person name="Yamagata H."/>
            <person name="Yamane H."/>
            <person name="Yoshiki S."/>
            <person name="Yoshihara R."/>
            <person name="Yukawa K."/>
            <person name="Zhong H."/>
            <person name="Iwama H."/>
            <person name="Endo T."/>
            <person name="Ito H."/>
            <person name="Hahn J.H."/>
            <person name="Kim H.I."/>
            <person name="Eun M.Y."/>
            <person name="Yano M."/>
            <person name="Jiang J."/>
            <person name="Gojobori T."/>
        </authorList>
    </citation>
    <scope>NUCLEOTIDE SEQUENCE [LARGE SCALE GENOMIC DNA]</scope>
</reference>
<gene>
    <name evidence="2" type="primary">B1166B08.14</name>
</gene>